<reference evidence="2 3" key="1">
    <citation type="submission" date="2021-01" db="EMBL/GenBank/DDBJ databases">
        <title>FDA dAtabase for Regulatory Grade micrObial Sequences (FDA-ARGOS): Supporting development and validation of Infectious Disease Dx tests.</title>
        <authorList>
            <person name="Sproer C."/>
            <person name="Gronow S."/>
            <person name="Severitt S."/>
            <person name="Schroder I."/>
            <person name="Tallon L."/>
            <person name="Sadzewicz L."/>
            <person name="Zhao X."/>
            <person name="Boylan J."/>
            <person name="Ott S."/>
            <person name="Bowen H."/>
            <person name="Vavikolanu K."/>
            <person name="Mehta A."/>
            <person name="Aluvathingal J."/>
            <person name="Nadendla S."/>
            <person name="Lowell S."/>
            <person name="Myers T."/>
            <person name="Yan Y."/>
            <person name="Sichtig H."/>
        </authorList>
    </citation>
    <scope>NUCLEOTIDE SEQUENCE [LARGE SCALE GENOMIC DNA]</scope>
    <source>
        <strain evidence="2 3">FDAARGOS_1141</strain>
    </source>
</reference>
<dbReference type="Proteomes" id="UP000595498">
    <property type="component" value="Chromosome"/>
</dbReference>
<feature type="compositionally biased region" description="Acidic residues" evidence="1">
    <location>
        <begin position="200"/>
        <end position="211"/>
    </location>
</feature>
<protein>
    <recommendedName>
        <fullName evidence="4">Lipoprotein</fullName>
    </recommendedName>
</protein>
<sequence>MKWRVLKGLCMLLIVLSCKHTEIIEKSQGNEIRVAFEEQKKSTLAKRDIAYSPQWQNSIDFEGTTYVPLTTDKRISSFTSDNIKYSLDGNIWLKGKRNSNEWKFSIVTVLPNDVDNNKESGILLSEDWKTGKLSYKGYIGDKLFSPKNYVLKMKSRADINLKAAGSVQCKMLLREVCAGSGREEVCNRWFVRVCEDAEEDGNIETPNDEAGDGGGGSPGGGNSGDTNTPPIIKDTEKPKKLGKKDPCADKEVLNERKALSVIKATNELIRDLTLQNGFEHGSNAYINLSNGNITGFTEVRVGQKIGSGQEVPSLQAWHWLPNNQVEVTTDYNHTHPFESGPSSIDVFEGIFPYMATSNSSMDALSPAQKTVYLSYHSINVMTPDHDYTIIITDPTKWVNRYADQAADFDKFLKLSKEYKESGNNPHTAQELSLLDLYGDMIQIYRSDAGQANFEPLSAKVDPTTFRKIITKTNCN</sequence>
<evidence type="ECO:0000313" key="3">
    <source>
        <dbReference type="Proteomes" id="UP000595498"/>
    </source>
</evidence>
<dbReference type="EMBL" id="CP068224">
    <property type="protein sequence ID" value="QQT56162.1"/>
    <property type="molecule type" value="Genomic_DNA"/>
</dbReference>
<feature type="compositionally biased region" description="Gly residues" evidence="1">
    <location>
        <begin position="212"/>
        <end position="223"/>
    </location>
</feature>
<evidence type="ECO:0008006" key="4">
    <source>
        <dbReference type="Google" id="ProtNLM"/>
    </source>
</evidence>
<proteinExistence type="predicted"/>
<feature type="region of interest" description="Disordered" evidence="1">
    <location>
        <begin position="200"/>
        <end position="247"/>
    </location>
</feature>
<feature type="compositionally biased region" description="Basic and acidic residues" evidence="1">
    <location>
        <begin position="233"/>
        <end position="247"/>
    </location>
</feature>
<keyword evidence="3" id="KW-1185">Reference proteome</keyword>
<organism evidence="2 3">
    <name type="scientific">Sphingobacterium multivorum</name>
    <dbReference type="NCBI Taxonomy" id="28454"/>
    <lineage>
        <taxon>Bacteria</taxon>
        <taxon>Pseudomonadati</taxon>
        <taxon>Bacteroidota</taxon>
        <taxon>Sphingobacteriia</taxon>
        <taxon>Sphingobacteriales</taxon>
        <taxon>Sphingobacteriaceae</taxon>
        <taxon>Sphingobacterium</taxon>
    </lineage>
</organism>
<evidence type="ECO:0000313" key="2">
    <source>
        <dbReference type="EMBL" id="QQT56162.1"/>
    </source>
</evidence>
<gene>
    <name evidence="2" type="ORF">I6I98_13225</name>
</gene>
<dbReference type="PROSITE" id="PS51257">
    <property type="entry name" value="PROKAR_LIPOPROTEIN"/>
    <property type="match status" value="1"/>
</dbReference>
<name>A0ABX7CVR0_SPHMU</name>
<accession>A0ABX7CVR0</accession>
<evidence type="ECO:0000256" key="1">
    <source>
        <dbReference type="SAM" id="MobiDB-lite"/>
    </source>
</evidence>